<evidence type="ECO:0000256" key="1">
    <source>
        <dbReference type="SAM" id="MobiDB-lite"/>
    </source>
</evidence>
<dbReference type="InterPro" id="IPR001214">
    <property type="entry name" value="SET_dom"/>
</dbReference>
<sequence length="378" mass="41690">MGLDSPQQVPASGARWGFGGAKRPLAAAPSGCPARAGGPAAAASARPGPGGLQPPRPRPAGSGCRHLAARGHSGLRGAGGRHRAMLRALRRRWDRYKYRFVPWLALNLRRERRTLRYVPKNSQDKIIPDGDVFLTLLKVFEALFINDLSKQAQVLALCPEIRRKYLEPPSPERTQPGIDARSGRSQRVRSPEEVLFDTLGFSITRDRSSLLSAGTGVFVSKGFVPKGTVVSMYPGTMYRKHEPIFFQSLGNPFIFRCIDGVLIDGNDKGLSRAVYRSCSRRDGLGALRACDSSWLTAAPRNPLALGHYVNNCAQEKAANVCYQEFDVPASFPVELKQYLPNIAYSHDIESHLRCVVLVTLRDIKQGEELFSNYFTVVN</sequence>
<reference evidence="3" key="2">
    <citation type="submission" date="2025-09" db="UniProtKB">
        <authorList>
            <consortium name="Ensembl"/>
        </authorList>
    </citation>
    <scope>IDENTIFICATION</scope>
</reference>
<dbReference type="InterPro" id="IPR046341">
    <property type="entry name" value="SET_dom_sf"/>
</dbReference>
<dbReference type="CDD" id="cd10537">
    <property type="entry name" value="SET_SETD9"/>
    <property type="match status" value="1"/>
</dbReference>
<dbReference type="InterPro" id="IPR040415">
    <property type="entry name" value="SETD9"/>
</dbReference>
<proteinExistence type="predicted"/>
<dbReference type="Proteomes" id="UP000694420">
    <property type="component" value="Unplaced"/>
</dbReference>
<name>A0A8C6YLQ5_NOTPE</name>
<evidence type="ECO:0000259" key="2">
    <source>
        <dbReference type="PROSITE" id="PS50280"/>
    </source>
</evidence>
<evidence type="ECO:0000313" key="4">
    <source>
        <dbReference type="Proteomes" id="UP000694420"/>
    </source>
</evidence>
<feature type="compositionally biased region" description="Low complexity" evidence="1">
    <location>
        <begin position="26"/>
        <end position="47"/>
    </location>
</feature>
<feature type="domain" description="SET" evidence="2">
    <location>
        <begin position="199"/>
        <end position="374"/>
    </location>
</feature>
<dbReference type="Gene3D" id="2.170.270.10">
    <property type="entry name" value="SET domain"/>
    <property type="match status" value="1"/>
</dbReference>
<feature type="region of interest" description="Disordered" evidence="1">
    <location>
        <begin position="166"/>
        <end position="186"/>
    </location>
</feature>
<dbReference type="PROSITE" id="PS50280">
    <property type="entry name" value="SET"/>
    <property type="match status" value="1"/>
</dbReference>
<dbReference type="AlphaFoldDB" id="A0A8C6YLQ5"/>
<protein>
    <submittedName>
        <fullName evidence="3">SET domain containing 9</fullName>
    </submittedName>
</protein>
<dbReference type="SUPFAM" id="SSF82199">
    <property type="entry name" value="SET domain"/>
    <property type="match status" value="1"/>
</dbReference>
<feature type="region of interest" description="Disordered" evidence="1">
    <location>
        <begin position="1"/>
        <end position="64"/>
    </location>
</feature>
<dbReference type="PANTHER" id="PTHR33524:SF2">
    <property type="entry name" value="SET DOMAIN-CONTAINING PROTEIN 9"/>
    <property type="match status" value="1"/>
</dbReference>
<reference evidence="3" key="1">
    <citation type="submission" date="2025-08" db="UniProtKB">
        <authorList>
            <consortium name="Ensembl"/>
        </authorList>
    </citation>
    <scope>IDENTIFICATION</scope>
</reference>
<organism evidence="3 4">
    <name type="scientific">Nothoprocta perdicaria</name>
    <name type="common">Chilean tinamou</name>
    <name type="synonym">Crypturus perdicarius</name>
    <dbReference type="NCBI Taxonomy" id="30464"/>
    <lineage>
        <taxon>Eukaryota</taxon>
        <taxon>Metazoa</taxon>
        <taxon>Chordata</taxon>
        <taxon>Craniata</taxon>
        <taxon>Vertebrata</taxon>
        <taxon>Euteleostomi</taxon>
        <taxon>Archelosauria</taxon>
        <taxon>Archosauria</taxon>
        <taxon>Dinosauria</taxon>
        <taxon>Saurischia</taxon>
        <taxon>Theropoda</taxon>
        <taxon>Coelurosauria</taxon>
        <taxon>Aves</taxon>
        <taxon>Palaeognathae</taxon>
        <taxon>Tinamiformes</taxon>
        <taxon>Tinamidae</taxon>
        <taxon>Nothoprocta</taxon>
    </lineage>
</organism>
<dbReference type="Ensembl" id="ENSNPET00000000743.1">
    <property type="protein sequence ID" value="ENSNPEP00000000731.1"/>
    <property type="gene ID" value="ENSNPEG00000000591.1"/>
</dbReference>
<evidence type="ECO:0000313" key="3">
    <source>
        <dbReference type="Ensembl" id="ENSNPEP00000000731.1"/>
    </source>
</evidence>
<dbReference type="PANTHER" id="PTHR33524">
    <property type="entry name" value="C5ORF35"/>
    <property type="match status" value="1"/>
</dbReference>
<accession>A0A8C6YLQ5</accession>
<keyword evidence="4" id="KW-1185">Reference proteome</keyword>
<feature type="compositionally biased region" description="Polar residues" evidence="1">
    <location>
        <begin position="1"/>
        <end position="10"/>
    </location>
</feature>
<gene>
    <name evidence="3" type="primary">SETD9</name>
</gene>